<gene>
    <name evidence="1" type="ORF">GCM10010992_02660</name>
</gene>
<reference evidence="2" key="1">
    <citation type="journal article" date="2019" name="Int. J. Syst. Evol. Microbiol.">
        <title>The Global Catalogue of Microorganisms (GCM) 10K type strain sequencing project: providing services to taxonomists for standard genome sequencing and annotation.</title>
        <authorList>
            <consortium name="The Broad Institute Genomics Platform"/>
            <consortium name="The Broad Institute Genome Sequencing Center for Infectious Disease"/>
            <person name="Wu L."/>
            <person name="Ma J."/>
        </authorList>
    </citation>
    <scope>NUCLEOTIDE SEQUENCE [LARGE SCALE GENOMIC DNA]</scope>
    <source>
        <strain evidence="2">CGMCC 1.7656</strain>
    </source>
</reference>
<dbReference type="Proteomes" id="UP000620064">
    <property type="component" value="Unassembled WGS sequence"/>
</dbReference>
<organism evidence="1 2">
    <name type="scientific">Cloacibacterium rupense</name>
    <dbReference type="NCBI Taxonomy" id="517423"/>
    <lineage>
        <taxon>Bacteria</taxon>
        <taxon>Pseudomonadati</taxon>
        <taxon>Bacteroidota</taxon>
        <taxon>Flavobacteriia</taxon>
        <taxon>Flavobacteriales</taxon>
        <taxon>Weeksellaceae</taxon>
    </lineage>
</organism>
<evidence type="ECO:0000313" key="1">
    <source>
        <dbReference type="EMBL" id="GGP01606.1"/>
    </source>
</evidence>
<keyword evidence="2" id="KW-1185">Reference proteome</keyword>
<name>A0ABQ2NGJ5_9FLAO</name>
<proteinExistence type="predicted"/>
<dbReference type="SUPFAM" id="SSF63825">
    <property type="entry name" value="YWTD domain"/>
    <property type="match status" value="1"/>
</dbReference>
<protein>
    <submittedName>
        <fullName evidence="1">Uncharacterized protein</fullName>
    </submittedName>
</protein>
<accession>A0ABQ2NGJ5</accession>
<dbReference type="EMBL" id="BMLV01000001">
    <property type="protein sequence ID" value="GGP01606.1"/>
    <property type="molecule type" value="Genomic_DNA"/>
</dbReference>
<comment type="caution">
    <text evidence="1">The sequence shown here is derived from an EMBL/GenBank/DDBJ whole genome shotgun (WGS) entry which is preliminary data.</text>
</comment>
<evidence type="ECO:0000313" key="2">
    <source>
        <dbReference type="Proteomes" id="UP000620064"/>
    </source>
</evidence>
<sequence length="255" mass="29302">MKETSGLTFLRDQLYTFNDSGNTNEIFEIDKNNGKILKKFKTNFPNKDWEAITNDGESLYIGDFGNNAGSRKDLAIYKTSPFCDNISSVDTDLKFQFNYSEQKDFIVNYLNHDFDAEAMIFLDGNIHLFTKEWASKNISHYIISVQSTENQTISKLESYETGFVVTDASYFEGKLYVVGYTKKAKVYLMVFEENQDGLFFSEPLKKYKLGSALTIGQVEGIAVNKDGIYISNERFVKLIFNAKQSLYFIPFHQLK</sequence>